<dbReference type="Proteomes" id="UP001500460">
    <property type="component" value="Unassembled WGS sequence"/>
</dbReference>
<dbReference type="Pfam" id="PF06259">
    <property type="entry name" value="Abhydrolase_8"/>
    <property type="match status" value="1"/>
</dbReference>
<feature type="domain" description="DUF1023" evidence="1">
    <location>
        <begin position="324"/>
        <end position="499"/>
    </location>
</feature>
<evidence type="ECO:0000313" key="3">
    <source>
        <dbReference type="Proteomes" id="UP001500460"/>
    </source>
</evidence>
<gene>
    <name evidence="2" type="ORF">GCM10010421_02970</name>
</gene>
<name>A0ABP5W6B8_9ACTN</name>
<dbReference type="InterPro" id="IPR029058">
    <property type="entry name" value="AB_hydrolase_fold"/>
</dbReference>
<comment type="caution">
    <text evidence="2">The sequence shown here is derived from an EMBL/GenBank/DDBJ whole genome shotgun (WGS) entry which is preliminary data.</text>
</comment>
<protein>
    <recommendedName>
        <fullName evidence="1">DUF1023 domain-containing protein</fullName>
    </recommendedName>
</protein>
<organism evidence="2 3">
    <name type="scientific">Streptomyces glaucus</name>
    <dbReference type="NCBI Taxonomy" id="284029"/>
    <lineage>
        <taxon>Bacteria</taxon>
        <taxon>Bacillati</taxon>
        <taxon>Actinomycetota</taxon>
        <taxon>Actinomycetes</taxon>
        <taxon>Kitasatosporales</taxon>
        <taxon>Streptomycetaceae</taxon>
        <taxon>Streptomyces</taxon>
    </lineage>
</organism>
<dbReference type="EMBL" id="BAAATK010000002">
    <property type="protein sequence ID" value="GAA2421006.1"/>
    <property type="molecule type" value="Genomic_DNA"/>
</dbReference>
<dbReference type="RefSeq" id="WP_344599494.1">
    <property type="nucleotide sequence ID" value="NZ_BAAATK010000002.1"/>
</dbReference>
<dbReference type="InterPro" id="IPR010427">
    <property type="entry name" value="DUF1023"/>
</dbReference>
<proteinExistence type="predicted"/>
<reference evidence="3" key="1">
    <citation type="journal article" date="2019" name="Int. J. Syst. Evol. Microbiol.">
        <title>The Global Catalogue of Microorganisms (GCM) 10K type strain sequencing project: providing services to taxonomists for standard genome sequencing and annotation.</title>
        <authorList>
            <consortium name="The Broad Institute Genomics Platform"/>
            <consortium name="The Broad Institute Genome Sequencing Center for Infectious Disease"/>
            <person name="Wu L."/>
            <person name="Ma J."/>
        </authorList>
    </citation>
    <scope>NUCLEOTIDE SEQUENCE [LARGE SCALE GENOMIC DNA]</scope>
    <source>
        <strain evidence="3">JCM 6922</strain>
    </source>
</reference>
<evidence type="ECO:0000313" key="2">
    <source>
        <dbReference type="EMBL" id="GAA2421006.1"/>
    </source>
</evidence>
<accession>A0ABP5W6B8</accession>
<dbReference type="SUPFAM" id="SSF53474">
    <property type="entry name" value="alpha/beta-Hydrolases"/>
    <property type="match status" value="1"/>
</dbReference>
<sequence length="599" mass="64145">MDLKTLKAVNPSEYADAADGYRAISDMADAARDRIDQQIIKAMQKANEGEGADAALKQLAKLSENFHYTQMECGLVSGALNGFSSEIAAPRRRLLEALEDAKELSYTVDADGSVTYPAGGENGLTGDKVPGGTIKSNTGLYNPGLGPDTSGLHIPNPHHAKAQDIADRIAYAVREATEIDERYSKALGKLKAAPGLTVNAKTWADVAADVDTVDSAASEYLRDTIPLDKSPADRKEWWDSLSDEERDEYRRAFPETIGNLDGIPAVVRDEANRENLGMLIAKLEGQHDERSRTMLDGLKSIDHQLRHPDPESPPMYLLGIGDEGNGRAIVSYGNPDASRNVSAYVPGLGTALDSDFAENDLKRAMDTAIDAQKYDSSSASIVWLGYDAPQLPADRVVENFSVMSMGDAKAGATAYNQFMAGISATNEHTDPHITAIGHSYGSLTVGQAAQRNGGIPGADDIILLGSPGTGADRAEDLNVGKEHVFVGAADNDPVTHLPSKKEAAAAAIGFSGGPLVSYLFGDIADQGDDDIWFGKDPASEEFGARRFLVDDGPRPFIDGQGPTPAHSNYFNPEKDLESADNIAKIVAGESERIKVERWR</sequence>
<evidence type="ECO:0000259" key="1">
    <source>
        <dbReference type="Pfam" id="PF06259"/>
    </source>
</evidence>
<keyword evidence="3" id="KW-1185">Reference proteome</keyword>